<keyword evidence="5" id="KW-0472">Membrane</keyword>
<dbReference type="InterPro" id="IPR004635">
    <property type="entry name" value="Pept_S49_SppA"/>
</dbReference>
<dbReference type="AlphaFoldDB" id="A0A3D9YWC5"/>
<keyword evidence="4" id="KW-0720">Serine protease</keyword>
<comment type="caution">
    <text evidence="7">The sequence shown here is derived from an EMBL/GenBank/DDBJ whole genome shotgun (WGS) entry which is preliminary data.</text>
</comment>
<reference evidence="7 8" key="1">
    <citation type="submission" date="2018-08" db="EMBL/GenBank/DDBJ databases">
        <title>Genomic Encyclopedia of Type Strains, Phase IV (KMG-IV): sequencing the most valuable type-strain genomes for metagenomic binning, comparative biology and taxonomic classification.</title>
        <authorList>
            <person name="Goeker M."/>
        </authorList>
    </citation>
    <scope>NUCLEOTIDE SEQUENCE [LARGE SCALE GENOMIC DNA]</scope>
    <source>
        <strain evidence="7 8">BW863</strain>
    </source>
</reference>
<keyword evidence="2 7" id="KW-0645">Protease</keyword>
<evidence type="ECO:0000256" key="4">
    <source>
        <dbReference type="ARBA" id="ARBA00022825"/>
    </source>
</evidence>
<dbReference type="PANTHER" id="PTHR42987">
    <property type="entry name" value="PEPTIDASE S49"/>
    <property type="match status" value="1"/>
</dbReference>
<dbReference type="CDD" id="cd07023">
    <property type="entry name" value="S49_Sppa_N_C"/>
    <property type="match status" value="1"/>
</dbReference>
<dbReference type="InterPro" id="IPR029045">
    <property type="entry name" value="ClpP/crotonase-like_dom_sf"/>
</dbReference>
<evidence type="ECO:0000256" key="2">
    <source>
        <dbReference type="ARBA" id="ARBA00022670"/>
    </source>
</evidence>
<dbReference type="EMBL" id="QUMO01000003">
    <property type="protein sequence ID" value="REF86518.1"/>
    <property type="molecule type" value="Genomic_DNA"/>
</dbReference>
<keyword evidence="3" id="KW-0378">Hydrolase</keyword>
<evidence type="ECO:0000256" key="3">
    <source>
        <dbReference type="ARBA" id="ARBA00022801"/>
    </source>
</evidence>
<proteinExistence type="inferred from homology"/>
<gene>
    <name evidence="7" type="ORF">DES32_2572</name>
</gene>
<dbReference type="InterPro" id="IPR002142">
    <property type="entry name" value="Peptidase_S49"/>
</dbReference>
<accession>A0A3D9YWC5</accession>
<keyword evidence="5" id="KW-1133">Transmembrane helix</keyword>
<dbReference type="GO" id="GO:0006508">
    <property type="term" value="P:proteolysis"/>
    <property type="evidence" value="ECO:0007669"/>
    <property type="project" value="UniProtKB-KW"/>
</dbReference>
<evidence type="ECO:0000256" key="1">
    <source>
        <dbReference type="ARBA" id="ARBA00008683"/>
    </source>
</evidence>
<dbReference type="Pfam" id="PF01343">
    <property type="entry name" value="Peptidase_S49"/>
    <property type="match status" value="1"/>
</dbReference>
<dbReference type="GO" id="GO:0008236">
    <property type="term" value="F:serine-type peptidase activity"/>
    <property type="evidence" value="ECO:0007669"/>
    <property type="project" value="UniProtKB-KW"/>
</dbReference>
<dbReference type="Gene3D" id="3.90.226.10">
    <property type="entry name" value="2-enoyl-CoA Hydratase, Chain A, domain 1"/>
    <property type="match status" value="1"/>
</dbReference>
<dbReference type="PANTHER" id="PTHR42987:SF6">
    <property type="entry name" value="PROTEINASE IV"/>
    <property type="match status" value="1"/>
</dbReference>
<feature type="transmembrane region" description="Helical" evidence="5">
    <location>
        <begin position="21"/>
        <end position="40"/>
    </location>
</feature>
<dbReference type="Proteomes" id="UP000256900">
    <property type="component" value="Unassembled WGS sequence"/>
</dbReference>
<keyword evidence="8" id="KW-1185">Reference proteome</keyword>
<dbReference type="InterPro" id="IPR047272">
    <property type="entry name" value="S49_SppA_C"/>
</dbReference>
<keyword evidence="5" id="KW-0812">Transmembrane</keyword>
<dbReference type="RefSeq" id="WP_115837038.1">
    <property type="nucleotide sequence ID" value="NZ_CP025086.1"/>
</dbReference>
<evidence type="ECO:0000313" key="8">
    <source>
        <dbReference type="Proteomes" id="UP000256900"/>
    </source>
</evidence>
<dbReference type="NCBIfam" id="TIGR00706">
    <property type="entry name" value="SppA_dom"/>
    <property type="match status" value="1"/>
</dbReference>
<protein>
    <submittedName>
        <fullName evidence="7">Protease-4</fullName>
    </submittedName>
</protein>
<dbReference type="Gene3D" id="6.20.330.10">
    <property type="match status" value="1"/>
</dbReference>
<dbReference type="SUPFAM" id="SSF52096">
    <property type="entry name" value="ClpP/crotonase"/>
    <property type="match status" value="1"/>
</dbReference>
<evidence type="ECO:0000259" key="6">
    <source>
        <dbReference type="Pfam" id="PF01343"/>
    </source>
</evidence>
<dbReference type="OrthoDB" id="9764363at2"/>
<feature type="domain" description="Peptidase S49" evidence="6">
    <location>
        <begin position="111"/>
        <end position="262"/>
    </location>
</feature>
<sequence length="327" mass="34414">MSNTSPADYIVDRRQLQRKLSFWRVASILLLIIGLLLAGLKISGRSGLGFGSAAPQIARVTITGLITGDRATLKLIHEVADAPNTKGVILSIDSPGGTTTGAEQLFIALRQLAAKKPTVAVVGTLAASGAYIAAIGADHIVSPGNALVGSIGVLFQYPDVSGLLDKVGVKMDTVKSSPLKAEPSGFEPTTPEVRAALASLVADSYGWFKGLVKDRRGLTDAQLAAVDDGRVFTGRQAIGLKLVDEIGEEPQAIAWLERVKKVPHGLPVHDWSSKSSLQRLGILSSAAKVADVLGFSSLARVLEHTETYAQGQLLDGLVAIWQVDPTN</sequence>
<organism evidence="7 8">
    <name type="scientific">Methylovirgula ligni</name>
    <dbReference type="NCBI Taxonomy" id="569860"/>
    <lineage>
        <taxon>Bacteria</taxon>
        <taxon>Pseudomonadati</taxon>
        <taxon>Pseudomonadota</taxon>
        <taxon>Alphaproteobacteria</taxon>
        <taxon>Hyphomicrobiales</taxon>
        <taxon>Beijerinckiaceae</taxon>
        <taxon>Methylovirgula</taxon>
    </lineage>
</organism>
<evidence type="ECO:0000313" key="7">
    <source>
        <dbReference type="EMBL" id="REF86518.1"/>
    </source>
</evidence>
<comment type="similarity">
    <text evidence="1">Belongs to the peptidase S49 family.</text>
</comment>
<name>A0A3D9YWC5_9HYPH</name>
<evidence type="ECO:0000256" key="5">
    <source>
        <dbReference type="SAM" id="Phobius"/>
    </source>
</evidence>